<dbReference type="EMBL" id="OIVN01000562">
    <property type="protein sequence ID" value="SPC82194.1"/>
    <property type="molecule type" value="Genomic_DNA"/>
</dbReference>
<evidence type="ECO:0000256" key="1">
    <source>
        <dbReference type="SAM" id="MobiDB-lite"/>
    </source>
</evidence>
<sequence>MLSLSGFLVSSDGPASHGRADHGGPVAVTMAIFSEQDPHVQIGAEASVEASKNRRTLGLTDALLHRCSPSRRLGSMVVVGSGW</sequence>
<feature type="region of interest" description="Disordered" evidence="1">
    <location>
        <begin position="1"/>
        <end position="22"/>
    </location>
</feature>
<evidence type="ECO:0000313" key="2">
    <source>
        <dbReference type="EMBL" id="SPC82194.1"/>
    </source>
</evidence>
<dbReference type="AlphaFoldDB" id="A0A2N9F5X6"/>
<gene>
    <name evidence="2" type="ORF">FSB_LOCUS10076</name>
</gene>
<reference evidence="2" key="1">
    <citation type="submission" date="2018-02" db="EMBL/GenBank/DDBJ databases">
        <authorList>
            <person name="Cohen D.B."/>
            <person name="Kent A.D."/>
        </authorList>
    </citation>
    <scope>NUCLEOTIDE SEQUENCE</scope>
</reference>
<proteinExistence type="predicted"/>
<name>A0A2N9F5X6_FAGSY</name>
<organism evidence="2">
    <name type="scientific">Fagus sylvatica</name>
    <name type="common">Beechnut</name>
    <dbReference type="NCBI Taxonomy" id="28930"/>
    <lineage>
        <taxon>Eukaryota</taxon>
        <taxon>Viridiplantae</taxon>
        <taxon>Streptophyta</taxon>
        <taxon>Embryophyta</taxon>
        <taxon>Tracheophyta</taxon>
        <taxon>Spermatophyta</taxon>
        <taxon>Magnoliopsida</taxon>
        <taxon>eudicotyledons</taxon>
        <taxon>Gunneridae</taxon>
        <taxon>Pentapetalae</taxon>
        <taxon>rosids</taxon>
        <taxon>fabids</taxon>
        <taxon>Fagales</taxon>
        <taxon>Fagaceae</taxon>
        <taxon>Fagus</taxon>
    </lineage>
</organism>
<accession>A0A2N9F5X6</accession>
<protein>
    <submittedName>
        <fullName evidence="2">Uncharacterized protein</fullName>
    </submittedName>
</protein>